<accession>A0A7V7GUA7</accession>
<keyword evidence="1" id="KW-0732">Signal</keyword>
<dbReference type="OrthoDB" id="7022011at2"/>
<dbReference type="NCBIfam" id="TIGR02448">
    <property type="entry name" value="conserverd hypothetical protein"/>
    <property type="match status" value="1"/>
</dbReference>
<evidence type="ECO:0000256" key="1">
    <source>
        <dbReference type="SAM" id="SignalP"/>
    </source>
</evidence>
<dbReference type="EMBL" id="QOVF01000002">
    <property type="protein sequence ID" value="KAA0695022.1"/>
    <property type="molecule type" value="Genomic_DNA"/>
</dbReference>
<organism evidence="2 3">
    <name type="scientific">Halopseudomonas laoshanensis</name>
    <dbReference type="NCBI Taxonomy" id="2268758"/>
    <lineage>
        <taxon>Bacteria</taxon>
        <taxon>Pseudomonadati</taxon>
        <taxon>Pseudomonadota</taxon>
        <taxon>Gammaproteobacteria</taxon>
        <taxon>Pseudomonadales</taxon>
        <taxon>Pseudomonadaceae</taxon>
        <taxon>Halopseudomonas</taxon>
    </lineage>
</organism>
<dbReference type="Proteomes" id="UP000463138">
    <property type="component" value="Unassembled WGS sequence"/>
</dbReference>
<sequence>MKIRSVVLAAGLIGFSAVASASSFVGTTNAIGSILANTANALGDSTASTFGSDKVVLQAREDAASFVGSNGDLRGVNLEAALGHIRHQMPELQASDMQLAEAILAL</sequence>
<dbReference type="AlphaFoldDB" id="A0A7V7GUA7"/>
<reference evidence="2 3" key="1">
    <citation type="submission" date="2018-07" db="EMBL/GenBank/DDBJ databases">
        <title>Pseudomonas laoshanensis sp. nov., isolated from soil.</title>
        <authorList>
            <person name="Sun J."/>
            <person name="Yu L."/>
            <person name="Wang M."/>
            <person name="Zhang C."/>
        </authorList>
    </citation>
    <scope>NUCLEOTIDE SEQUENCE [LARGE SCALE GENOMIC DNA]</scope>
    <source>
        <strain evidence="2 3">Y22</strain>
    </source>
</reference>
<evidence type="ECO:0000313" key="2">
    <source>
        <dbReference type="EMBL" id="KAA0695022.1"/>
    </source>
</evidence>
<protein>
    <submittedName>
        <fullName evidence="2">DUF2388 domain-containing protein</fullName>
    </submittedName>
</protein>
<comment type="caution">
    <text evidence="2">The sequence shown here is derived from an EMBL/GenBank/DDBJ whole genome shotgun (WGS) entry which is preliminary data.</text>
</comment>
<dbReference type="RefSeq" id="WP_149332392.1">
    <property type="nucleotide sequence ID" value="NZ_JBHOFR010000001.1"/>
</dbReference>
<proteinExistence type="predicted"/>
<feature type="signal peptide" evidence="1">
    <location>
        <begin position="1"/>
        <end position="21"/>
    </location>
</feature>
<feature type="chain" id="PRO_5031226656" evidence="1">
    <location>
        <begin position="22"/>
        <end position="106"/>
    </location>
</feature>
<evidence type="ECO:0000313" key="3">
    <source>
        <dbReference type="Proteomes" id="UP000463138"/>
    </source>
</evidence>
<gene>
    <name evidence="2" type="ORF">DT594_09185</name>
</gene>
<dbReference type="Pfam" id="PF09498">
    <property type="entry name" value="DUF2388"/>
    <property type="match status" value="1"/>
</dbReference>
<dbReference type="InterPro" id="IPR012661">
    <property type="entry name" value="CHP02448"/>
</dbReference>
<name>A0A7V7GUA7_9GAMM</name>
<keyword evidence="3" id="KW-1185">Reference proteome</keyword>